<protein>
    <submittedName>
        <fullName evidence="1">Uncharacterized protein</fullName>
    </submittedName>
</protein>
<reference evidence="1 2" key="1">
    <citation type="journal article" date="2021" name="BMC Genomics">
        <title>Datura genome reveals duplications of psychoactive alkaloid biosynthetic genes and high mutation rate following tissue culture.</title>
        <authorList>
            <person name="Rajewski A."/>
            <person name="Carter-House D."/>
            <person name="Stajich J."/>
            <person name="Litt A."/>
        </authorList>
    </citation>
    <scope>NUCLEOTIDE SEQUENCE [LARGE SCALE GENOMIC DNA]</scope>
    <source>
        <strain evidence="1">AR-01</strain>
    </source>
</reference>
<accession>A0ABS8S159</accession>
<proteinExistence type="predicted"/>
<name>A0ABS8S159_DATST</name>
<evidence type="ECO:0000313" key="2">
    <source>
        <dbReference type="Proteomes" id="UP000823775"/>
    </source>
</evidence>
<sequence length="95" mass="10601">MMIEGDGDKELPDADEVTHNRVEERENVVKDCEFMLETVNGGVQSGDVGTLQDKGAAAEKFCDDLHTCCHVLTVYLEIANMKLYKQLMDCKPGTY</sequence>
<gene>
    <name evidence="1" type="ORF">HAX54_018261</name>
</gene>
<comment type="caution">
    <text evidence="1">The sequence shown here is derived from an EMBL/GenBank/DDBJ whole genome shotgun (WGS) entry which is preliminary data.</text>
</comment>
<organism evidence="1 2">
    <name type="scientific">Datura stramonium</name>
    <name type="common">Jimsonweed</name>
    <name type="synonym">Common thornapple</name>
    <dbReference type="NCBI Taxonomy" id="4076"/>
    <lineage>
        <taxon>Eukaryota</taxon>
        <taxon>Viridiplantae</taxon>
        <taxon>Streptophyta</taxon>
        <taxon>Embryophyta</taxon>
        <taxon>Tracheophyta</taxon>
        <taxon>Spermatophyta</taxon>
        <taxon>Magnoliopsida</taxon>
        <taxon>eudicotyledons</taxon>
        <taxon>Gunneridae</taxon>
        <taxon>Pentapetalae</taxon>
        <taxon>asterids</taxon>
        <taxon>lamiids</taxon>
        <taxon>Solanales</taxon>
        <taxon>Solanaceae</taxon>
        <taxon>Solanoideae</taxon>
        <taxon>Datureae</taxon>
        <taxon>Datura</taxon>
    </lineage>
</organism>
<dbReference type="Proteomes" id="UP000823775">
    <property type="component" value="Unassembled WGS sequence"/>
</dbReference>
<evidence type="ECO:0000313" key="1">
    <source>
        <dbReference type="EMBL" id="MCD7452820.1"/>
    </source>
</evidence>
<dbReference type="EMBL" id="JACEIK010000224">
    <property type="protein sequence ID" value="MCD7452820.1"/>
    <property type="molecule type" value="Genomic_DNA"/>
</dbReference>
<keyword evidence="2" id="KW-1185">Reference proteome</keyword>